<accession>A0A7T3KEV3</accession>
<reference evidence="1 2" key="1">
    <citation type="submission" date="2020-08" db="EMBL/GenBank/DDBJ databases">
        <authorList>
            <person name="Sorensen M.C.H."/>
        </authorList>
    </citation>
    <scope>NUCLEOTIDE SEQUENCE [LARGE SCALE GENOMIC DNA]</scope>
</reference>
<dbReference type="Proteomes" id="UP000595685">
    <property type="component" value="Segment"/>
</dbReference>
<name>A0A7T3KEV3_9CAUD</name>
<dbReference type="EMBL" id="MT863720">
    <property type="protein sequence ID" value="QPX63925.1"/>
    <property type="molecule type" value="Genomic_DNA"/>
</dbReference>
<organism evidence="1 2">
    <name type="scientific">Campylobacter phage F357</name>
    <dbReference type="NCBI Taxonomy" id="2794366"/>
    <lineage>
        <taxon>Viruses</taxon>
        <taxon>Duplodnaviria</taxon>
        <taxon>Heunggongvirae</taxon>
        <taxon>Uroviricota</taxon>
        <taxon>Caudoviricetes</taxon>
        <taxon>Connertonviridae</taxon>
        <taxon>Fletchervirus</taxon>
        <taxon>Fletchervirus CPX</taxon>
    </lineage>
</organism>
<protein>
    <submittedName>
        <fullName evidence="1">Uncharacterized protein</fullName>
    </submittedName>
</protein>
<evidence type="ECO:0000313" key="2">
    <source>
        <dbReference type="Proteomes" id="UP000595685"/>
    </source>
</evidence>
<evidence type="ECO:0000313" key="1">
    <source>
        <dbReference type="EMBL" id="QPX63925.1"/>
    </source>
</evidence>
<gene>
    <name evidence="1" type="ORF">F357_118</name>
</gene>
<sequence>MYSEDKIMISEIINKPLSKVLNDNIIIKEDEKNIYIKFKKNIIIESDNNVIFLAKDYIVNSAKEIHLNPDVKISVDDNVDDIVKKIDDKKNEINISVEKLTHNHKHCKIKCFFKKLFNLN</sequence>
<proteinExistence type="predicted"/>